<dbReference type="Pfam" id="PF13416">
    <property type="entry name" value="SBP_bac_8"/>
    <property type="match status" value="1"/>
</dbReference>
<dbReference type="Gene3D" id="3.40.190.10">
    <property type="entry name" value="Periplasmic binding protein-like II"/>
    <property type="match status" value="1"/>
</dbReference>
<feature type="chain" id="PRO_5047202250" evidence="1">
    <location>
        <begin position="23"/>
        <end position="445"/>
    </location>
</feature>
<accession>A0ABP9WK04</accession>
<comment type="caution">
    <text evidence="2">The sequence shown here is derived from an EMBL/GenBank/DDBJ whole genome shotgun (WGS) entry which is preliminary data.</text>
</comment>
<dbReference type="PANTHER" id="PTHR43649:SF32">
    <property type="entry name" value="SUGAR BINDING SECRETED PROTEIN"/>
    <property type="match status" value="1"/>
</dbReference>
<keyword evidence="1" id="KW-0732">Signal</keyword>
<feature type="signal peptide" evidence="1">
    <location>
        <begin position="1"/>
        <end position="22"/>
    </location>
</feature>
<protein>
    <submittedName>
        <fullName evidence="2">Arabinose-binding protein</fullName>
    </submittedName>
</protein>
<dbReference type="SUPFAM" id="SSF53850">
    <property type="entry name" value="Periplasmic binding protein-like II"/>
    <property type="match status" value="1"/>
</dbReference>
<dbReference type="Proteomes" id="UP001426770">
    <property type="component" value="Unassembled WGS sequence"/>
</dbReference>
<dbReference type="InterPro" id="IPR006059">
    <property type="entry name" value="SBP"/>
</dbReference>
<proteinExistence type="predicted"/>
<evidence type="ECO:0000313" key="2">
    <source>
        <dbReference type="EMBL" id="GAA5519120.1"/>
    </source>
</evidence>
<dbReference type="InterPro" id="IPR050490">
    <property type="entry name" value="Bact_solute-bd_prot1"/>
</dbReference>
<evidence type="ECO:0000256" key="1">
    <source>
        <dbReference type="SAM" id="SignalP"/>
    </source>
</evidence>
<dbReference type="PROSITE" id="PS51257">
    <property type="entry name" value="PROKAR_LIPOPROTEIN"/>
    <property type="match status" value="1"/>
</dbReference>
<dbReference type="RefSeq" id="WP_286215332.1">
    <property type="nucleotide sequence ID" value="NZ_AP027736.1"/>
</dbReference>
<keyword evidence="3" id="KW-1185">Reference proteome</keyword>
<organism evidence="2 3">
    <name type="scientific">Demequina sediminis</name>
    <dbReference type="NCBI Taxonomy" id="1930058"/>
    <lineage>
        <taxon>Bacteria</taxon>
        <taxon>Bacillati</taxon>
        <taxon>Actinomycetota</taxon>
        <taxon>Actinomycetes</taxon>
        <taxon>Micrococcales</taxon>
        <taxon>Demequinaceae</taxon>
        <taxon>Demequina</taxon>
    </lineage>
</organism>
<name>A0ABP9WK04_9MICO</name>
<sequence length="445" mass="46835">MSFSRRKTTLGFAAGAATLALALAGCGNSSDPEGSSSAAPGETGSNDEPITLTLATFNQFGYSSESEGGGDYMYDLIAEYEELNPNVDVVYNVADTSNTARENFFTKLGPGGLADVEAIEVDWLPEAMQYSDLLADLTSPDVDGRWLQWKTDAATDKDGRLIGYGTDIGPEAICYNVDAIEAAGMDASREAMTAAIDGDWDNFFALGKQYSDATGKGFYEENAAVLQAMIGQLEAPYEDPATDEIIALTNPEVKEIYDTLTAASDAGISAGLQQWGDDWAAGMANGDFAAMPCPSWMLGVIAGNAPEGNWDIADAFPNGGGNWGGSYLTVPANGENVEAATALAAWLTAPEQQAKAFANVGAFPSQPEASESEAVQAATNEFFNDAPIGQIFTTRAAAVTVAPYKGPHYFQVNDAMVNALRRVDEGTMSAADSWAQFEADVQAIG</sequence>
<reference evidence="2 3" key="1">
    <citation type="submission" date="2024-02" db="EMBL/GenBank/DDBJ databases">
        <title>Lysinimicrobium sediminis NBRC 112286.</title>
        <authorList>
            <person name="Ichikawa N."/>
            <person name="Katano-Makiyama Y."/>
            <person name="Hidaka K."/>
        </authorList>
    </citation>
    <scope>NUCLEOTIDE SEQUENCE [LARGE SCALE GENOMIC DNA]</scope>
    <source>
        <strain evidence="2 3">NBRC 112286</strain>
    </source>
</reference>
<dbReference type="PANTHER" id="PTHR43649">
    <property type="entry name" value="ARABINOSE-BINDING PROTEIN-RELATED"/>
    <property type="match status" value="1"/>
</dbReference>
<gene>
    <name evidence="2" type="primary">araN</name>
    <name evidence="2" type="ORF">Lsed01_01558</name>
</gene>
<evidence type="ECO:0000313" key="3">
    <source>
        <dbReference type="Proteomes" id="UP001426770"/>
    </source>
</evidence>
<dbReference type="EMBL" id="BAABRR010000007">
    <property type="protein sequence ID" value="GAA5519120.1"/>
    <property type="molecule type" value="Genomic_DNA"/>
</dbReference>